<dbReference type="GO" id="GO:0005525">
    <property type="term" value="F:GTP binding"/>
    <property type="evidence" value="ECO:0007669"/>
    <property type="project" value="InterPro"/>
</dbReference>
<sequence length="267" mass="29914">MHPPNVILFGETGAGKSSIINLIAGDSIAMISGGASGCTFQYTAFKANIHGRDFMLYDTAGLDEGEEGKVAKQAAIVQLYQLVQALSTQGGVSLLIFCMRGRLKEASQKNWRLFHEVFCRGQVPIVVAITALENEITANEMSDGQISNKLEEWWRNNESAFRGYGMHPQAHACIVSTTGRRNGYADVYNVSQQKMRDVIRDYYRRPSWNVERLEWFTYVVHTIDGQCGKKTRQVTKENGPIIQELREKCGMGDQEALKLAELLNEVK</sequence>
<evidence type="ECO:0000313" key="2">
    <source>
        <dbReference type="EMBL" id="EGO22928.1"/>
    </source>
</evidence>
<feature type="domain" description="G" evidence="1">
    <location>
        <begin position="6"/>
        <end position="78"/>
    </location>
</feature>
<dbReference type="CDD" id="cd00882">
    <property type="entry name" value="Ras_like_GTPase"/>
    <property type="match status" value="1"/>
</dbReference>
<dbReference type="Proteomes" id="UP000008064">
    <property type="component" value="Unassembled WGS sequence"/>
</dbReference>
<dbReference type="HOGENOM" id="CLU_050405_0_1_1"/>
<dbReference type="InterPro" id="IPR006073">
    <property type="entry name" value="GTP-bd"/>
</dbReference>
<proteinExistence type="predicted"/>
<protein>
    <recommendedName>
        <fullName evidence="1">G domain-containing protein</fullName>
    </recommendedName>
</protein>
<dbReference type="RefSeq" id="XP_007320168.1">
    <property type="nucleotide sequence ID" value="XM_007320106.1"/>
</dbReference>
<accession>F8P197</accession>
<dbReference type="KEGG" id="sla:SERLADRAFT_471460"/>
<dbReference type="OrthoDB" id="8954335at2759"/>
<dbReference type="AlphaFoldDB" id="F8P197"/>
<dbReference type="EMBL" id="GL945436">
    <property type="protein sequence ID" value="EGO22928.1"/>
    <property type="molecule type" value="Genomic_DNA"/>
</dbReference>
<dbReference type="SUPFAM" id="SSF52540">
    <property type="entry name" value="P-loop containing nucleoside triphosphate hydrolases"/>
    <property type="match status" value="1"/>
</dbReference>
<dbReference type="InterPro" id="IPR027417">
    <property type="entry name" value="P-loop_NTPase"/>
</dbReference>
<dbReference type="PROSITE" id="PS00675">
    <property type="entry name" value="SIGMA54_INTERACT_1"/>
    <property type="match status" value="1"/>
</dbReference>
<dbReference type="Gene3D" id="3.40.50.300">
    <property type="entry name" value="P-loop containing nucleotide triphosphate hydrolases"/>
    <property type="match status" value="1"/>
</dbReference>
<reference evidence="2" key="1">
    <citation type="submission" date="2011-04" db="EMBL/GenBank/DDBJ databases">
        <title>Evolution of plant cell wall degrading machinery underlies the functional diversity of forest fungi.</title>
        <authorList>
            <consortium name="US DOE Joint Genome Institute (JGI-PGF)"/>
            <person name="Eastwood D.C."/>
            <person name="Floudas D."/>
            <person name="Binder M."/>
            <person name="Majcherczyk A."/>
            <person name="Schneider P."/>
            <person name="Aerts A."/>
            <person name="Asiegbu F.O."/>
            <person name="Baker S.E."/>
            <person name="Barry K."/>
            <person name="Bendiksby M."/>
            <person name="Blumentritt M."/>
            <person name="Coutinho P.M."/>
            <person name="Cullen D."/>
            <person name="Cullen D."/>
            <person name="Gathman A."/>
            <person name="Goodell B."/>
            <person name="Henrissat B."/>
            <person name="Ihrmark K."/>
            <person name="Kauserud H."/>
            <person name="Kohler A."/>
            <person name="LaButti K."/>
            <person name="Lapidus A."/>
            <person name="Lavin J.L."/>
            <person name="Lee Y.-H."/>
            <person name="Lindquist E."/>
            <person name="Lilly W."/>
            <person name="Lucas S."/>
            <person name="Morin E."/>
            <person name="Murat C."/>
            <person name="Oguiza J.A."/>
            <person name="Park J."/>
            <person name="Pisabarro A.G."/>
            <person name="Riley R."/>
            <person name="Rosling A."/>
            <person name="Salamov A."/>
            <person name="Schmidt O."/>
            <person name="Schmutz J."/>
            <person name="Skrede I."/>
            <person name="Stenlid J."/>
            <person name="Wiebenga A."/>
            <person name="Xie X."/>
            <person name="Kues U."/>
            <person name="Hibbett D.S."/>
            <person name="Hoffmeister D."/>
            <person name="Hogberg N."/>
            <person name="Martin F."/>
            <person name="Grigoriev I.V."/>
            <person name="Watkinson S.C."/>
        </authorList>
    </citation>
    <scope>NUCLEOTIDE SEQUENCE</scope>
    <source>
        <strain evidence="2">S7.9</strain>
    </source>
</reference>
<dbReference type="Pfam" id="PF01926">
    <property type="entry name" value="MMR_HSR1"/>
    <property type="match status" value="1"/>
</dbReference>
<organism>
    <name type="scientific">Serpula lacrymans var. lacrymans (strain S7.9)</name>
    <name type="common">Dry rot fungus</name>
    <dbReference type="NCBI Taxonomy" id="578457"/>
    <lineage>
        <taxon>Eukaryota</taxon>
        <taxon>Fungi</taxon>
        <taxon>Dikarya</taxon>
        <taxon>Basidiomycota</taxon>
        <taxon>Agaricomycotina</taxon>
        <taxon>Agaricomycetes</taxon>
        <taxon>Agaricomycetidae</taxon>
        <taxon>Boletales</taxon>
        <taxon>Coniophorineae</taxon>
        <taxon>Serpulaceae</taxon>
        <taxon>Serpula</taxon>
    </lineage>
</organism>
<gene>
    <name evidence="2" type="ORF">SERLADRAFT_471460</name>
</gene>
<dbReference type="InterPro" id="IPR025662">
    <property type="entry name" value="Sigma_54_int_dom_ATP-bd_1"/>
</dbReference>
<name>F8P197_SERL9</name>
<dbReference type="GeneID" id="18819951"/>
<evidence type="ECO:0000259" key="1">
    <source>
        <dbReference type="Pfam" id="PF01926"/>
    </source>
</evidence>